<dbReference type="Proteomes" id="UP000652761">
    <property type="component" value="Unassembled WGS sequence"/>
</dbReference>
<keyword evidence="3" id="KW-1185">Reference proteome</keyword>
<accession>A0A843XS30</accession>
<comment type="caution">
    <text evidence="2">The sequence shown here is derived from an EMBL/GenBank/DDBJ whole genome shotgun (WGS) entry which is preliminary data.</text>
</comment>
<evidence type="ECO:0000313" key="2">
    <source>
        <dbReference type="EMBL" id="MQM21891.1"/>
    </source>
</evidence>
<evidence type="ECO:0000313" key="3">
    <source>
        <dbReference type="Proteomes" id="UP000652761"/>
    </source>
</evidence>
<name>A0A843XS30_COLES</name>
<reference evidence="2" key="1">
    <citation type="submission" date="2017-07" db="EMBL/GenBank/DDBJ databases">
        <title>Taro Niue Genome Assembly and Annotation.</title>
        <authorList>
            <person name="Atibalentja N."/>
            <person name="Keating K."/>
            <person name="Fields C.J."/>
        </authorList>
    </citation>
    <scope>NUCLEOTIDE SEQUENCE</scope>
    <source>
        <strain evidence="2">Niue_2</strain>
        <tissue evidence="2">Leaf</tissue>
    </source>
</reference>
<feature type="region of interest" description="Disordered" evidence="1">
    <location>
        <begin position="1"/>
        <end position="53"/>
    </location>
</feature>
<dbReference type="EMBL" id="NMUH01011753">
    <property type="protein sequence ID" value="MQM21891.1"/>
    <property type="molecule type" value="Genomic_DNA"/>
</dbReference>
<evidence type="ECO:0000256" key="1">
    <source>
        <dbReference type="SAM" id="MobiDB-lite"/>
    </source>
</evidence>
<sequence>MATQQPDAPPRAHTLTGNIAADCNTHSPTDNNSSTTLHPPGTSSRCQNANAQSNLLSYRHKKNMVQSKLYTAQGEHKNYSD</sequence>
<organism evidence="2 3">
    <name type="scientific">Colocasia esculenta</name>
    <name type="common">Wild taro</name>
    <name type="synonym">Arum esculentum</name>
    <dbReference type="NCBI Taxonomy" id="4460"/>
    <lineage>
        <taxon>Eukaryota</taxon>
        <taxon>Viridiplantae</taxon>
        <taxon>Streptophyta</taxon>
        <taxon>Embryophyta</taxon>
        <taxon>Tracheophyta</taxon>
        <taxon>Spermatophyta</taxon>
        <taxon>Magnoliopsida</taxon>
        <taxon>Liliopsida</taxon>
        <taxon>Araceae</taxon>
        <taxon>Aroideae</taxon>
        <taxon>Colocasieae</taxon>
        <taxon>Colocasia</taxon>
    </lineage>
</organism>
<feature type="compositionally biased region" description="Polar residues" evidence="1">
    <location>
        <begin position="24"/>
        <end position="53"/>
    </location>
</feature>
<dbReference type="AlphaFoldDB" id="A0A843XS30"/>
<gene>
    <name evidence="2" type="ORF">Taro_054938</name>
</gene>
<proteinExistence type="predicted"/>
<protein>
    <submittedName>
        <fullName evidence="2">Uncharacterized protein</fullName>
    </submittedName>
</protein>